<evidence type="ECO:0000259" key="1">
    <source>
        <dbReference type="PROSITE" id="PS50801"/>
    </source>
</evidence>
<dbReference type="InterPro" id="IPR002645">
    <property type="entry name" value="STAS_dom"/>
</dbReference>
<evidence type="ECO:0000313" key="2">
    <source>
        <dbReference type="EMBL" id="RDK91008.1"/>
    </source>
</evidence>
<organism evidence="2 3">
    <name type="scientific">Enterobacillus tribolii</name>
    <dbReference type="NCBI Taxonomy" id="1487935"/>
    <lineage>
        <taxon>Bacteria</taxon>
        <taxon>Pseudomonadati</taxon>
        <taxon>Pseudomonadota</taxon>
        <taxon>Gammaproteobacteria</taxon>
        <taxon>Enterobacterales</taxon>
        <taxon>Hafniaceae</taxon>
        <taxon>Enterobacillus</taxon>
    </lineage>
</organism>
<gene>
    <name evidence="2" type="ORF">C8D90_105296</name>
</gene>
<dbReference type="Pfam" id="PF13466">
    <property type="entry name" value="STAS_2"/>
    <property type="match status" value="1"/>
</dbReference>
<dbReference type="OrthoDB" id="5687860at2"/>
<dbReference type="EMBL" id="QRAP01000005">
    <property type="protein sequence ID" value="RDK91008.1"/>
    <property type="molecule type" value="Genomic_DNA"/>
</dbReference>
<protein>
    <submittedName>
        <fullName evidence="2">Phospholipid transport system transporter-binding protein</fullName>
    </submittedName>
</protein>
<name>A0A370QQE5_9GAMM</name>
<evidence type="ECO:0000313" key="3">
    <source>
        <dbReference type="Proteomes" id="UP000254848"/>
    </source>
</evidence>
<comment type="caution">
    <text evidence="2">The sequence shown here is derived from an EMBL/GenBank/DDBJ whole genome shotgun (WGS) entry which is preliminary data.</text>
</comment>
<dbReference type="PANTHER" id="PTHR35849:SF1">
    <property type="entry name" value="INTERMEMBRANE PHOSPHOLIPID TRANSPORT SYSTEM BINDING PROTEIN MLAB"/>
    <property type="match status" value="1"/>
</dbReference>
<keyword evidence="3" id="KW-1185">Reference proteome</keyword>
<dbReference type="AlphaFoldDB" id="A0A370QQE5"/>
<dbReference type="Proteomes" id="UP000254848">
    <property type="component" value="Unassembled WGS sequence"/>
</dbReference>
<dbReference type="InterPro" id="IPR052746">
    <property type="entry name" value="MlaB_ABC_Transporter"/>
</dbReference>
<reference evidence="2 3" key="1">
    <citation type="submission" date="2018-07" db="EMBL/GenBank/DDBJ databases">
        <title>Genomic Encyclopedia of Type Strains, Phase IV (KMG-IV): sequencing the most valuable type-strain genomes for metagenomic binning, comparative biology and taxonomic classification.</title>
        <authorList>
            <person name="Goeker M."/>
        </authorList>
    </citation>
    <scope>NUCLEOTIDE SEQUENCE [LARGE SCALE GENOMIC DNA]</scope>
    <source>
        <strain evidence="2 3">DSM 103736</strain>
    </source>
</reference>
<dbReference type="SUPFAM" id="SSF52091">
    <property type="entry name" value="SpoIIaa-like"/>
    <property type="match status" value="1"/>
</dbReference>
<dbReference type="InterPro" id="IPR049743">
    <property type="entry name" value="MlaB"/>
</dbReference>
<dbReference type="CDD" id="cd07043">
    <property type="entry name" value="STAS_anti-anti-sigma_factors"/>
    <property type="match status" value="1"/>
</dbReference>
<accession>A0A370QQE5</accession>
<dbReference type="InterPro" id="IPR036513">
    <property type="entry name" value="STAS_dom_sf"/>
</dbReference>
<sequence length="100" mass="10701">MSNGALSWQKEGQTLKLSGALDRDSLLALWDTRQSALQGVSLLDVSALQRVDSAGLAMLVHLQNEGRPLALSGITDRLRTLIALYNLSDIIVTDESAPVG</sequence>
<dbReference type="PANTHER" id="PTHR35849">
    <property type="entry name" value="BLR2341 PROTEIN"/>
    <property type="match status" value="1"/>
</dbReference>
<dbReference type="RefSeq" id="WP_115458821.1">
    <property type="nucleotide sequence ID" value="NZ_QRAP01000005.1"/>
</dbReference>
<dbReference type="Gene3D" id="3.30.750.24">
    <property type="entry name" value="STAS domain"/>
    <property type="match status" value="1"/>
</dbReference>
<dbReference type="PROSITE" id="PS50801">
    <property type="entry name" value="STAS"/>
    <property type="match status" value="1"/>
</dbReference>
<feature type="domain" description="STAS" evidence="1">
    <location>
        <begin position="15"/>
        <end position="100"/>
    </location>
</feature>
<proteinExistence type="predicted"/>
<dbReference type="InterPro" id="IPR058548">
    <property type="entry name" value="MlaB-like_STAS"/>
</dbReference>
<dbReference type="NCBIfam" id="NF033618">
    <property type="entry name" value="mlaB_1"/>
    <property type="match status" value="1"/>
</dbReference>